<dbReference type="RefSeq" id="WP_123121087.1">
    <property type="nucleotide sequence ID" value="NZ_RJJR01000009.1"/>
</dbReference>
<accession>A0A3M9NDH5</accession>
<dbReference type="SUPFAM" id="SSF56935">
    <property type="entry name" value="Porins"/>
    <property type="match status" value="1"/>
</dbReference>
<dbReference type="Proteomes" id="UP000267223">
    <property type="component" value="Unassembled WGS sequence"/>
</dbReference>
<reference evidence="2 3" key="1">
    <citation type="submission" date="2018-11" db="EMBL/GenBank/DDBJ databases">
        <title>Draft genome sequence of Ferruginibacter sp. BO-59.</title>
        <authorList>
            <person name="Im W.T."/>
        </authorList>
    </citation>
    <scope>NUCLEOTIDE SEQUENCE [LARGE SCALE GENOMIC DNA]</scope>
    <source>
        <strain evidence="2 3">BO-59</strain>
    </source>
</reference>
<feature type="chain" id="PRO_5018083036" description="Porin" evidence="1">
    <location>
        <begin position="31"/>
        <end position="397"/>
    </location>
</feature>
<evidence type="ECO:0008006" key="4">
    <source>
        <dbReference type="Google" id="ProtNLM"/>
    </source>
</evidence>
<dbReference type="OrthoDB" id="1523161at2"/>
<dbReference type="EMBL" id="RJJR01000009">
    <property type="protein sequence ID" value="RNI35806.1"/>
    <property type="molecule type" value="Genomic_DNA"/>
</dbReference>
<evidence type="ECO:0000256" key="1">
    <source>
        <dbReference type="SAM" id="SignalP"/>
    </source>
</evidence>
<comment type="caution">
    <text evidence="2">The sequence shown here is derived from an EMBL/GenBank/DDBJ whole genome shotgun (WGS) entry which is preliminary data.</text>
</comment>
<name>A0A3M9NDH5_9BACT</name>
<sequence>MQKRSALLKTISSSSLIGIILLIVSINAAAQDSIKTKTEFKPSGKIWGYAFGDYAYKLHADAEKRGNVQYSKLPQDYNSFNFRRIYLGYDYQFSPNVSSQFLLAHESTFEANTNNPDVLTDNNRAVYVKAMNIRFKNVIPRATIIAGQQATPTFSTLSEGIWGYRSIEKTIADMRGISSSTDLGIAISGKIGKNENIGYDLMVGNNNGARVENNNFKKLYTSLYAYFLDKKLVIQGNYEVGRAALSPIQKNISTIKVFAAYKSSATTVGVEAFRQVQTNNSTYLTGIDTAFSDVKPSGISFFLTQQLTKDKLNFFARFDMYNPDSKFNSDNKYLGSYNSNKESFATIGLDFIPYKNVHIMPNLWYDQFHSKMPDATGKLKNDYDLEGRITLYFLFNK</sequence>
<keyword evidence="3" id="KW-1185">Reference proteome</keyword>
<protein>
    <recommendedName>
        <fullName evidence="4">Porin</fullName>
    </recommendedName>
</protein>
<feature type="signal peptide" evidence="1">
    <location>
        <begin position="1"/>
        <end position="30"/>
    </location>
</feature>
<organism evidence="2 3">
    <name type="scientific">Hanamia caeni</name>
    <dbReference type="NCBI Taxonomy" id="2294116"/>
    <lineage>
        <taxon>Bacteria</taxon>
        <taxon>Pseudomonadati</taxon>
        <taxon>Bacteroidota</taxon>
        <taxon>Chitinophagia</taxon>
        <taxon>Chitinophagales</taxon>
        <taxon>Chitinophagaceae</taxon>
        <taxon>Hanamia</taxon>
    </lineage>
</organism>
<evidence type="ECO:0000313" key="2">
    <source>
        <dbReference type="EMBL" id="RNI35806.1"/>
    </source>
</evidence>
<dbReference type="AlphaFoldDB" id="A0A3M9NDH5"/>
<evidence type="ECO:0000313" key="3">
    <source>
        <dbReference type="Proteomes" id="UP000267223"/>
    </source>
</evidence>
<proteinExistence type="predicted"/>
<dbReference type="Gene3D" id="2.40.160.10">
    <property type="entry name" value="Porin"/>
    <property type="match status" value="1"/>
</dbReference>
<gene>
    <name evidence="2" type="ORF">EFY79_12710</name>
</gene>
<keyword evidence="1" id="KW-0732">Signal</keyword>
<dbReference type="InterPro" id="IPR023614">
    <property type="entry name" value="Porin_dom_sf"/>
</dbReference>